<evidence type="ECO:0000256" key="3">
    <source>
        <dbReference type="ARBA" id="ARBA00022553"/>
    </source>
</evidence>
<dbReference type="Gene3D" id="3.30.565.10">
    <property type="entry name" value="Histidine kinase-like ATPase, C-terminal domain"/>
    <property type="match status" value="1"/>
</dbReference>
<dbReference type="EC" id="2.7.13.3" evidence="2"/>
<evidence type="ECO:0000256" key="2">
    <source>
        <dbReference type="ARBA" id="ARBA00012438"/>
    </source>
</evidence>
<dbReference type="InterPro" id="IPR011495">
    <property type="entry name" value="Sig_transdc_His_kin_sub2_dim/P"/>
</dbReference>
<accession>A0ABT2EKA5</accession>
<evidence type="ECO:0000259" key="8">
    <source>
        <dbReference type="PROSITE" id="PS50109"/>
    </source>
</evidence>
<feature type="domain" description="Histidine kinase" evidence="8">
    <location>
        <begin position="257"/>
        <end position="449"/>
    </location>
</feature>
<dbReference type="SMART" id="SM00387">
    <property type="entry name" value="HATPase_c"/>
    <property type="match status" value="1"/>
</dbReference>
<dbReference type="GO" id="GO:0016301">
    <property type="term" value="F:kinase activity"/>
    <property type="evidence" value="ECO:0007669"/>
    <property type="project" value="UniProtKB-KW"/>
</dbReference>
<dbReference type="PANTHER" id="PTHR41523:SF8">
    <property type="entry name" value="ETHYLENE RESPONSE SENSOR PROTEIN"/>
    <property type="match status" value="1"/>
</dbReference>
<keyword evidence="6 9" id="KW-0418">Kinase</keyword>
<dbReference type="EMBL" id="JANUCP010000001">
    <property type="protein sequence ID" value="MCS3918361.1"/>
    <property type="molecule type" value="Genomic_DNA"/>
</dbReference>
<proteinExistence type="predicted"/>
<dbReference type="Gene3D" id="3.30.450.20">
    <property type="entry name" value="PAS domain"/>
    <property type="match status" value="1"/>
</dbReference>
<dbReference type="Pfam" id="PF07568">
    <property type="entry name" value="HisKA_2"/>
    <property type="match status" value="1"/>
</dbReference>
<evidence type="ECO:0000256" key="4">
    <source>
        <dbReference type="ARBA" id="ARBA00022679"/>
    </source>
</evidence>
<dbReference type="PROSITE" id="PS50109">
    <property type="entry name" value="HIS_KIN"/>
    <property type="match status" value="1"/>
</dbReference>
<dbReference type="Proteomes" id="UP001204798">
    <property type="component" value="Unassembled WGS sequence"/>
</dbReference>
<comment type="caution">
    <text evidence="9">The sequence shown here is derived from an EMBL/GenBank/DDBJ whole genome shotgun (WGS) entry which is preliminary data.</text>
</comment>
<dbReference type="Pfam" id="PF02518">
    <property type="entry name" value="HATPase_c"/>
    <property type="match status" value="1"/>
</dbReference>
<dbReference type="SUPFAM" id="SSF55874">
    <property type="entry name" value="ATPase domain of HSP90 chaperone/DNA topoisomerase II/histidine kinase"/>
    <property type="match status" value="1"/>
</dbReference>
<dbReference type="PRINTS" id="PR00344">
    <property type="entry name" value="BCTRLSENSOR"/>
</dbReference>
<keyword evidence="7" id="KW-0067">ATP-binding</keyword>
<keyword evidence="3" id="KW-0597">Phosphoprotein</keyword>
<comment type="catalytic activity">
    <reaction evidence="1">
        <text>ATP + protein L-histidine = ADP + protein N-phospho-L-histidine.</text>
        <dbReference type="EC" id="2.7.13.3"/>
    </reaction>
</comment>
<protein>
    <recommendedName>
        <fullName evidence="2">histidine kinase</fullName>
        <ecNumber evidence="2">2.7.13.3</ecNumber>
    </recommendedName>
</protein>
<keyword evidence="4" id="KW-0808">Transferase</keyword>
<name>A0ABT2EKA5_9BACT</name>
<sequence>MQLPELSQALCQQWQLRDLELVGQALLALTAFGKGEGQLLLWDGKSFVTIVAARNGEWDERLIGRLSDPSEEPFAFKALHPNFALLTSHFSHPKIVFAPMGLMKGAEPVAHCAVPVRPHSARQHLAPCTQRLVLTLDMPLTETTTASLSDFLRFPRKLLLQIAMSAWGNQISPKLLSWVLWGRTGVFIWDGQGRLRWRPKETYERRRKGEGQKIDDLASGLTIRSDFVALKTDVGTVIRYREPMPTILRGYSLLRSEVHHRVKNDLQSIISLLRVQARNASPEAKKVLLDAAERVRAFAAVHDLLARSKGDTVNLRELAQQLAQWALGRARDEGKNIQCVVTGPDIPLAPKQASAIASVLHELLLNACKHAFAPGSIGTVVIAFNLLGEILSIEVADNGKGFNPDQLDGSTLGLTIARNLVEQDLGGTLEIVSSVGQGTRASVKFPLRVSP</sequence>
<reference evidence="9 10" key="1">
    <citation type="submission" date="2022-08" db="EMBL/GenBank/DDBJ databases">
        <title>Bacterial and archaeal communities from various locations to study Microbial Dark Matter (Phase II).</title>
        <authorList>
            <person name="Stepanauskas R."/>
        </authorList>
    </citation>
    <scope>NUCLEOTIDE SEQUENCE [LARGE SCALE GENOMIC DNA]</scope>
    <source>
        <strain evidence="9 10">PD1</strain>
    </source>
</reference>
<evidence type="ECO:0000256" key="7">
    <source>
        <dbReference type="ARBA" id="ARBA00022840"/>
    </source>
</evidence>
<evidence type="ECO:0000256" key="5">
    <source>
        <dbReference type="ARBA" id="ARBA00022741"/>
    </source>
</evidence>
<dbReference type="InterPro" id="IPR036890">
    <property type="entry name" value="HATPase_C_sf"/>
</dbReference>
<dbReference type="SMART" id="SM00911">
    <property type="entry name" value="HWE_HK"/>
    <property type="match status" value="1"/>
</dbReference>
<gene>
    <name evidence="9" type="ORF">M2350_000758</name>
</gene>
<organism evidence="9 10">
    <name type="scientific">Candidatus Fervidibacter sacchari</name>
    <dbReference type="NCBI Taxonomy" id="1448929"/>
    <lineage>
        <taxon>Bacteria</taxon>
        <taxon>Candidatus Fervidibacterota</taxon>
        <taxon>Candidatus Fervidibacter</taxon>
    </lineage>
</organism>
<dbReference type="InterPro" id="IPR004358">
    <property type="entry name" value="Sig_transdc_His_kin-like_C"/>
</dbReference>
<evidence type="ECO:0000256" key="1">
    <source>
        <dbReference type="ARBA" id="ARBA00000085"/>
    </source>
</evidence>
<evidence type="ECO:0000313" key="10">
    <source>
        <dbReference type="Proteomes" id="UP001204798"/>
    </source>
</evidence>
<dbReference type="InterPro" id="IPR003594">
    <property type="entry name" value="HATPase_dom"/>
</dbReference>
<evidence type="ECO:0000256" key="6">
    <source>
        <dbReference type="ARBA" id="ARBA00022777"/>
    </source>
</evidence>
<keyword evidence="10" id="KW-1185">Reference proteome</keyword>
<keyword evidence="5" id="KW-0547">Nucleotide-binding</keyword>
<dbReference type="PANTHER" id="PTHR41523">
    <property type="entry name" value="TWO-COMPONENT SYSTEM SENSOR PROTEIN"/>
    <property type="match status" value="1"/>
</dbReference>
<dbReference type="InterPro" id="IPR005467">
    <property type="entry name" value="His_kinase_dom"/>
</dbReference>
<evidence type="ECO:0000313" key="9">
    <source>
        <dbReference type="EMBL" id="MCS3918361.1"/>
    </source>
</evidence>
<dbReference type="InterPro" id="IPR011102">
    <property type="entry name" value="Sig_transdc_His_kinase_HWE"/>
</dbReference>
<dbReference type="RefSeq" id="WP_259094068.1">
    <property type="nucleotide sequence ID" value="NZ_CP130454.1"/>
</dbReference>